<accession>A0A8H6HES7</accession>
<dbReference type="EMBL" id="JACGCI010000227">
    <property type="protein sequence ID" value="KAF6741635.1"/>
    <property type="molecule type" value="Genomic_DNA"/>
</dbReference>
<organism evidence="2 3">
    <name type="scientific">Ephemerocybe angulata</name>
    <dbReference type="NCBI Taxonomy" id="980116"/>
    <lineage>
        <taxon>Eukaryota</taxon>
        <taxon>Fungi</taxon>
        <taxon>Dikarya</taxon>
        <taxon>Basidiomycota</taxon>
        <taxon>Agaricomycotina</taxon>
        <taxon>Agaricomycetes</taxon>
        <taxon>Agaricomycetidae</taxon>
        <taxon>Agaricales</taxon>
        <taxon>Agaricineae</taxon>
        <taxon>Psathyrellaceae</taxon>
        <taxon>Ephemerocybe</taxon>
    </lineage>
</organism>
<evidence type="ECO:0000313" key="1">
    <source>
        <dbReference type="EMBL" id="KAF6741635.1"/>
    </source>
</evidence>
<evidence type="ECO:0000313" key="2">
    <source>
        <dbReference type="EMBL" id="KAF6744518.1"/>
    </source>
</evidence>
<reference evidence="2 3" key="1">
    <citation type="submission" date="2020-07" db="EMBL/GenBank/DDBJ databases">
        <title>Comparative genomics of pyrophilous fungi reveals a link between fire events and developmental genes.</title>
        <authorList>
            <consortium name="DOE Joint Genome Institute"/>
            <person name="Steindorff A.S."/>
            <person name="Carver A."/>
            <person name="Calhoun S."/>
            <person name="Stillman K."/>
            <person name="Liu H."/>
            <person name="Lipzen A."/>
            <person name="Pangilinan J."/>
            <person name="Labutti K."/>
            <person name="Bruns T.D."/>
            <person name="Grigoriev I.V."/>
        </authorList>
    </citation>
    <scope>NUCLEOTIDE SEQUENCE [LARGE SCALE GENOMIC DNA]</scope>
    <source>
        <strain evidence="2 3">CBS 144469</strain>
    </source>
</reference>
<proteinExistence type="predicted"/>
<dbReference type="Proteomes" id="UP000521943">
    <property type="component" value="Unassembled WGS sequence"/>
</dbReference>
<gene>
    <name evidence="2" type="ORF">DFP72DRAFT_857515</name>
    <name evidence="1" type="ORF">DFP72DRAFT_861792</name>
</gene>
<dbReference type="AlphaFoldDB" id="A0A8H6HES7"/>
<keyword evidence="3" id="KW-1185">Reference proteome</keyword>
<sequence length="243" mass="28199">MGRRAKYYTLADKANARKIQRAKTKHTPESKAQVSAGGRAIARRKAENRRQYLKLKPIPVVPKPVRRHSWAPMSWMQWRSVYERFHQGEDTLFLNELELVGDDFAALVQLPPYCSSVTSLANFNDLWGELSAALHGYMTSRYIQETEARANRMKSARDSDIREELWEQHRTLTKTWNDLTDFLGVKSILQYTPSELIAMINMQWTSRLIVFAVEDLEAFKGGRVCFLRTSTDRLWEMGLPRTT</sequence>
<name>A0A8H6HES7_9AGAR</name>
<evidence type="ECO:0000313" key="3">
    <source>
        <dbReference type="Proteomes" id="UP000521943"/>
    </source>
</evidence>
<comment type="caution">
    <text evidence="2">The sequence shown here is derived from an EMBL/GenBank/DDBJ whole genome shotgun (WGS) entry which is preliminary data.</text>
</comment>
<dbReference type="EMBL" id="JACGCI010000120">
    <property type="protein sequence ID" value="KAF6744518.1"/>
    <property type="molecule type" value="Genomic_DNA"/>
</dbReference>
<protein>
    <submittedName>
        <fullName evidence="2">Uncharacterized protein</fullName>
    </submittedName>
</protein>